<dbReference type="PROSITE" id="PS51272">
    <property type="entry name" value="SLH"/>
    <property type="match status" value="1"/>
</dbReference>
<protein>
    <recommendedName>
        <fullName evidence="3">SLH domain-containing protein</fullName>
    </recommendedName>
</protein>
<feature type="compositionally biased region" description="Polar residues" evidence="1">
    <location>
        <begin position="33"/>
        <end position="48"/>
    </location>
</feature>
<feature type="chain" id="PRO_5019090060" description="SLH domain-containing protein" evidence="2">
    <location>
        <begin position="24"/>
        <end position="125"/>
    </location>
</feature>
<sequence length="125" mass="13840">MSKFTLLPTCINSAALVTTLALATIFYPARTLSQTPNNEGDATPQTGCLSGYSDGTYRGSRPVTRYEFAAGLNACLNQVDKLLPPHRENLATKKDFEVLIQRQKELNEQLRGLNQRVDRISPAKK</sequence>
<feature type="signal peptide" evidence="2">
    <location>
        <begin position="1"/>
        <end position="23"/>
    </location>
</feature>
<evidence type="ECO:0000259" key="3">
    <source>
        <dbReference type="PROSITE" id="PS51272"/>
    </source>
</evidence>
<dbReference type="EMBL" id="RSCJ01000003">
    <property type="protein sequence ID" value="RUR85120.1"/>
    <property type="molecule type" value="Genomic_DNA"/>
</dbReference>
<feature type="domain" description="SLH" evidence="3">
    <location>
        <begin position="23"/>
        <end position="86"/>
    </location>
</feature>
<dbReference type="RefSeq" id="WP_016879670.1">
    <property type="nucleotide sequence ID" value="NZ_AJLN01000107.1"/>
</dbReference>
<dbReference type="OrthoDB" id="468251at2"/>
<evidence type="ECO:0000256" key="1">
    <source>
        <dbReference type="SAM" id="MobiDB-lite"/>
    </source>
</evidence>
<dbReference type="PANTHER" id="PTHR43308:SF1">
    <property type="entry name" value="OUTER MEMBRANE PROTEIN ALPHA"/>
    <property type="match status" value="1"/>
</dbReference>
<evidence type="ECO:0000313" key="4">
    <source>
        <dbReference type="EMBL" id="RUR85120.1"/>
    </source>
</evidence>
<comment type="caution">
    <text evidence="4">The sequence shown here is derived from an EMBL/GenBank/DDBJ whole genome shotgun (WGS) entry which is preliminary data.</text>
</comment>
<dbReference type="PANTHER" id="PTHR43308">
    <property type="entry name" value="OUTER MEMBRANE PROTEIN ALPHA-RELATED"/>
    <property type="match status" value="1"/>
</dbReference>
<accession>A0A433NP43</accession>
<gene>
    <name evidence="4" type="ORF">PCC6912_12360</name>
</gene>
<keyword evidence="2" id="KW-0732">Signal</keyword>
<dbReference type="STRING" id="211165.GCA_000317285_04425"/>
<evidence type="ECO:0000256" key="2">
    <source>
        <dbReference type="SAM" id="SignalP"/>
    </source>
</evidence>
<dbReference type="InterPro" id="IPR051465">
    <property type="entry name" value="Cell_Envelope_Struct_Comp"/>
</dbReference>
<proteinExistence type="predicted"/>
<dbReference type="Proteomes" id="UP000268857">
    <property type="component" value="Unassembled WGS sequence"/>
</dbReference>
<keyword evidence="5" id="KW-1185">Reference proteome</keyword>
<dbReference type="Pfam" id="PF00395">
    <property type="entry name" value="SLH"/>
    <property type="match status" value="1"/>
</dbReference>
<dbReference type="AlphaFoldDB" id="A0A433NP43"/>
<feature type="region of interest" description="Disordered" evidence="1">
    <location>
        <begin position="33"/>
        <end position="54"/>
    </location>
</feature>
<dbReference type="InterPro" id="IPR001119">
    <property type="entry name" value="SLH_dom"/>
</dbReference>
<name>A0A433NP43_CHLFR</name>
<evidence type="ECO:0000313" key="5">
    <source>
        <dbReference type="Proteomes" id="UP000268857"/>
    </source>
</evidence>
<organism evidence="4 5">
    <name type="scientific">Chlorogloeopsis fritschii PCC 6912</name>
    <dbReference type="NCBI Taxonomy" id="211165"/>
    <lineage>
        <taxon>Bacteria</taxon>
        <taxon>Bacillati</taxon>
        <taxon>Cyanobacteriota</taxon>
        <taxon>Cyanophyceae</taxon>
        <taxon>Nostocales</taxon>
        <taxon>Chlorogloeopsidaceae</taxon>
        <taxon>Chlorogloeopsis</taxon>
    </lineage>
</organism>
<reference evidence="4 5" key="1">
    <citation type="journal article" date="2019" name="Genome Biol. Evol.">
        <title>Day and night: Metabolic profiles and evolutionary relationships of six axenic non-marine cyanobacteria.</title>
        <authorList>
            <person name="Will S.E."/>
            <person name="Henke P."/>
            <person name="Boedeker C."/>
            <person name="Huang S."/>
            <person name="Brinkmann H."/>
            <person name="Rohde M."/>
            <person name="Jarek M."/>
            <person name="Friedl T."/>
            <person name="Seufert S."/>
            <person name="Schumacher M."/>
            <person name="Overmann J."/>
            <person name="Neumann-Schaal M."/>
            <person name="Petersen J."/>
        </authorList>
    </citation>
    <scope>NUCLEOTIDE SEQUENCE [LARGE SCALE GENOMIC DNA]</scope>
    <source>
        <strain evidence="4 5">PCC 6912</strain>
    </source>
</reference>